<evidence type="ECO:0000259" key="5">
    <source>
        <dbReference type="PROSITE" id="PS51194"/>
    </source>
</evidence>
<dbReference type="AlphaFoldDB" id="A0A6G1HHR0"/>
<feature type="domain" description="Helicase ATP-binding" evidence="4">
    <location>
        <begin position="58"/>
        <end position="221"/>
    </location>
</feature>
<dbReference type="Pfam" id="PF04851">
    <property type="entry name" value="ResIII"/>
    <property type="match status" value="1"/>
</dbReference>
<dbReference type="Pfam" id="PF00271">
    <property type="entry name" value="Helicase_C"/>
    <property type="match status" value="1"/>
</dbReference>
<keyword evidence="1" id="KW-0067">ATP-binding</keyword>
<dbReference type="PROSITE" id="PS51192">
    <property type="entry name" value="HELICASE_ATP_BIND_1"/>
    <property type="match status" value="1"/>
</dbReference>
<dbReference type="SMART" id="SM00490">
    <property type="entry name" value="HELICc"/>
    <property type="match status" value="1"/>
</dbReference>
<dbReference type="InterPro" id="IPR001650">
    <property type="entry name" value="Helicase_C-like"/>
</dbReference>
<dbReference type="Proteomes" id="UP000800041">
    <property type="component" value="Unassembled WGS sequence"/>
</dbReference>
<dbReference type="Gene3D" id="3.40.50.300">
    <property type="entry name" value="P-loop containing nucleotide triphosphate hydrolases"/>
    <property type="match status" value="2"/>
</dbReference>
<dbReference type="GO" id="GO:0016787">
    <property type="term" value="F:hydrolase activity"/>
    <property type="evidence" value="ECO:0007669"/>
    <property type="project" value="UniProtKB-KW"/>
</dbReference>
<keyword evidence="6" id="KW-0378">Hydrolase</keyword>
<dbReference type="PANTHER" id="PTHR47396:SF1">
    <property type="entry name" value="ATP-DEPENDENT HELICASE IRC3-RELATED"/>
    <property type="match status" value="1"/>
</dbReference>
<dbReference type="SMART" id="SM00487">
    <property type="entry name" value="DEXDc"/>
    <property type="match status" value="1"/>
</dbReference>
<dbReference type="GO" id="GO:0032042">
    <property type="term" value="P:mitochondrial DNA metabolic process"/>
    <property type="evidence" value="ECO:0007669"/>
    <property type="project" value="TreeGrafter"/>
</dbReference>
<reference evidence="6" key="1">
    <citation type="journal article" date="2020" name="Stud. Mycol.">
        <title>101 Dothideomycetes genomes: a test case for predicting lifestyles and emergence of pathogens.</title>
        <authorList>
            <person name="Haridas S."/>
            <person name="Albert R."/>
            <person name="Binder M."/>
            <person name="Bloem J."/>
            <person name="Labutti K."/>
            <person name="Salamov A."/>
            <person name="Andreopoulos B."/>
            <person name="Baker S."/>
            <person name="Barry K."/>
            <person name="Bills G."/>
            <person name="Bluhm B."/>
            <person name="Cannon C."/>
            <person name="Castanera R."/>
            <person name="Culley D."/>
            <person name="Daum C."/>
            <person name="Ezra D."/>
            <person name="Gonzalez J."/>
            <person name="Henrissat B."/>
            <person name="Kuo A."/>
            <person name="Liang C."/>
            <person name="Lipzen A."/>
            <person name="Lutzoni F."/>
            <person name="Magnuson J."/>
            <person name="Mondo S."/>
            <person name="Nolan M."/>
            <person name="Ohm R."/>
            <person name="Pangilinan J."/>
            <person name="Park H.-J."/>
            <person name="Ramirez L."/>
            <person name="Alfaro M."/>
            <person name="Sun H."/>
            <person name="Tritt A."/>
            <person name="Yoshinaga Y."/>
            <person name="Zwiers L.-H."/>
            <person name="Turgeon B."/>
            <person name="Goodwin S."/>
            <person name="Spatafora J."/>
            <person name="Crous P."/>
            <person name="Grigoriev I."/>
        </authorList>
    </citation>
    <scope>NUCLEOTIDE SEQUENCE</scope>
    <source>
        <strain evidence="6">CBS 113979</strain>
    </source>
</reference>
<dbReference type="InterPro" id="IPR006935">
    <property type="entry name" value="Helicase/UvrB_N"/>
</dbReference>
<dbReference type="GO" id="GO:0070125">
    <property type="term" value="P:mitochondrial translational elongation"/>
    <property type="evidence" value="ECO:0007669"/>
    <property type="project" value="TreeGrafter"/>
</dbReference>
<evidence type="ECO:0000313" key="7">
    <source>
        <dbReference type="Proteomes" id="UP000800041"/>
    </source>
</evidence>
<dbReference type="InterPro" id="IPR050742">
    <property type="entry name" value="Helicase_Restrict-Modif_Enz"/>
</dbReference>
<accession>A0A6G1HHR0</accession>
<protein>
    <submittedName>
        <fullName evidence="6">P-loop containing nucleoside triphosphate hydrolase protein</fullName>
    </submittedName>
</protein>
<dbReference type="OrthoDB" id="16911at2759"/>
<keyword evidence="1" id="KW-0547">Nucleotide-binding</keyword>
<dbReference type="PANTHER" id="PTHR47396">
    <property type="entry name" value="TYPE I RESTRICTION ENZYME ECOKI R PROTEIN"/>
    <property type="match status" value="1"/>
</dbReference>
<gene>
    <name evidence="6" type="ORF">K402DRAFT_320743</name>
</gene>
<name>A0A6G1HHR0_9PEZI</name>
<dbReference type="GO" id="GO:0036121">
    <property type="term" value="F:double-stranded DNA helicase activity"/>
    <property type="evidence" value="ECO:0007669"/>
    <property type="project" value="TreeGrafter"/>
</dbReference>
<keyword evidence="1" id="KW-0347">Helicase</keyword>
<feature type="coiled-coil region" evidence="2">
    <location>
        <begin position="416"/>
        <end position="443"/>
    </location>
</feature>
<dbReference type="GO" id="GO:0061749">
    <property type="term" value="F:forked DNA-dependent helicase activity"/>
    <property type="evidence" value="ECO:0007669"/>
    <property type="project" value="TreeGrafter"/>
</dbReference>
<keyword evidence="2" id="KW-0175">Coiled coil</keyword>
<dbReference type="InterPro" id="IPR027417">
    <property type="entry name" value="P-loop_NTPase"/>
</dbReference>
<dbReference type="GO" id="GO:0005524">
    <property type="term" value="F:ATP binding"/>
    <property type="evidence" value="ECO:0007669"/>
    <property type="project" value="InterPro"/>
</dbReference>
<proteinExistence type="predicted"/>
<dbReference type="CDD" id="cd18799">
    <property type="entry name" value="SF2_C_EcoAI-like"/>
    <property type="match status" value="1"/>
</dbReference>
<organism evidence="6 7">
    <name type="scientific">Aulographum hederae CBS 113979</name>
    <dbReference type="NCBI Taxonomy" id="1176131"/>
    <lineage>
        <taxon>Eukaryota</taxon>
        <taxon>Fungi</taxon>
        <taxon>Dikarya</taxon>
        <taxon>Ascomycota</taxon>
        <taxon>Pezizomycotina</taxon>
        <taxon>Dothideomycetes</taxon>
        <taxon>Pleosporomycetidae</taxon>
        <taxon>Aulographales</taxon>
        <taxon>Aulographaceae</taxon>
    </lineage>
</organism>
<evidence type="ECO:0000313" key="6">
    <source>
        <dbReference type="EMBL" id="KAF1992559.1"/>
    </source>
</evidence>
<dbReference type="GO" id="GO:0005759">
    <property type="term" value="C:mitochondrial matrix"/>
    <property type="evidence" value="ECO:0007669"/>
    <property type="project" value="TreeGrafter"/>
</dbReference>
<dbReference type="EMBL" id="ML977137">
    <property type="protein sequence ID" value="KAF1992559.1"/>
    <property type="molecule type" value="Genomic_DNA"/>
</dbReference>
<dbReference type="SUPFAM" id="SSF52540">
    <property type="entry name" value="P-loop containing nucleoside triphosphate hydrolases"/>
    <property type="match status" value="1"/>
</dbReference>
<evidence type="ECO:0000259" key="4">
    <source>
        <dbReference type="PROSITE" id="PS51192"/>
    </source>
</evidence>
<feature type="domain" description="Helicase C-terminal" evidence="5">
    <location>
        <begin position="271"/>
        <end position="449"/>
    </location>
</feature>
<dbReference type="PROSITE" id="PS51194">
    <property type="entry name" value="HELICASE_CTER"/>
    <property type="match status" value="1"/>
</dbReference>
<evidence type="ECO:0000256" key="2">
    <source>
        <dbReference type="SAM" id="Coils"/>
    </source>
</evidence>
<dbReference type="InterPro" id="IPR014001">
    <property type="entry name" value="Helicase_ATP-bd"/>
</dbReference>
<dbReference type="GO" id="GO:0000403">
    <property type="term" value="F:Y-form DNA binding"/>
    <property type="evidence" value="ECO:0007669"/>
    <property type="project" value="TreeGrafter"/>
</dbReference>
<keyword evidence="7" id="KW-1185">Reference proteome</keyword>
<sequence length="708" mass="78748">MSLLARTPWKRSIHSVSHTLRCVRTYAQATKHDVGATLLPPTIQLRPYQEECIQAVLTNLAEGKKRLGLSLPTGAGKTVVFTRLIDRIQPPTPKATQTLILSHRKELVEQAAHHCRNAYPSKTIEVEMASTLASGAADITVGSIASLLSRDRIEKFVPDRFKLIIIDEAHHAVSQQYLKALEYFKLRPPEAESPALVAVSATLSRFDGVALSAVIDHIAFHKDLVDMINERWLSDVLVTTVRTRVDLSSVQAGSDGDFRPTALSPAVNTPAVNDLTVRAWRSRAEGRKSTLVFCVDVHHLQCLKEEFRKQGIRAEAVTALTPQKKRSVTIDEFKKGEFPVLLNVGVFTEGTDIPNIDCVVLARPTKSRNLLVQMLGRGLRLHKDKQNCQIIDMVGDSIKTGIVTTPTLFGLDPDSLVEEKDSAELLEEAKKQQKEKLQSSSDMKIKSVVLTDYDSINDLIEDSSGERHIRAISICAWVQVKEGKYILSSKSGSYLSISQEPESEHFVVIYLQRTPFTVVSKGKQVPYMKPRKIASAPKFEDAVHAADTFAKETFEWIQINKTARWRDSPATEKQLTFLNKTRKEEKTQLTPEDITMGKAGDMITKLIHGAKGQFEKIQSQSRQLQKMNKKAEDLRMREVTRVGPVGGPAVHESESGSDVESVSQPATQPKEPAVKRIARPKTKPTTYADYWKSRQTSSIAPVAAKEGD</sequence>
<evidence type="ECO:0000256" key="3">
    <source>
        <dbReference type="SAM" id="MobiDB-lite"/>
    </source>
</evidence>
<feature type="region of interest" description="Disordered" evidence="3">
    <location>
        <begin position="643"/>
        <end position="708"/>
    </location>
</feature>
<evidence type="ECO:0000256" key="1">
    <source>
        <dbReference type="ARBA" id="ARBA00022806"/>
    </source>
</evidence>